<accession>A0A917UK59</accession>
<keyword evidence="2" id="KW-1185">Reference proteome</keyword>
<sequence>MDPATLSVVAVALVATKFGEGAATEAGKAAWLKIQSVAHAVRQRFGRSDAQSAALAELEASPGDEGTRATVAGHLRHELESDAEFAATLEALVTAAQRDPATQTLIAHASGNARQVNISGNNSGPISLS</sequence>
<evidence type="ECO:0000313" key="1">
    <source>
        <dbReference type="EMBL" id="GGJ63152.1"/>
    </source>
</evidence>
<protein>
    <submittedName>
        <fullName evidence="1">Uncharacterized protein</fullName>
    </submittedName>
</protein>
<dbReference type="Proteomes" id="UP000657574">
    <property type="component" value="Unassembled WGS sequence"/>
</dbReference>
<organism evidence="1 2">
    <name type="scientific">Streptomyces brasiliensis</name>
    <dbReference type="NCBI Taxonomy" id="1954"/>
    <lineage>
        <taxon>Bacteria</taxon>
        <taxon>Bacillati</taxon>
        <taxon>Actinomycetota</taxon>
        <taxon>Actinomycetes</taxon>
        <taxon>Kitasatosporales</taxon>
        <taxon>Streptomycetaceae</taxon>
        <taxon>Streptomyces</taxon>
    </lineage>
</organism>
<reference evidence="1" key="1">
    <citation type="journal article" date="2014" name="Int. J. Syst. Evol. Microbiol.">
        <title>Complete genome sequence of Corynebacterium casei LMG S-19264T (=DSM 44701T), isolated from a smear-ripened cheese.</title>
        <authorList>
            <consortium name="US DOE Joint Genome Institute (JGI-PGF)"/>
            <person name="Walter F."/>
            <person name="Albersmeier A."/>
            <person name="Kalinowski J."/>
            <person name="Ruckert C."/>
        </authorList>
    </citation>
    <scope>NUCLEOTIDE SEQUENCE</scope>
    <source>
        <strain evidence="1">JCM 3086</strain>
    </source>
</reference>
<proteinExistence type="predicted"/>
<comment type="caution">
    <text evidence="1">The sequence shown here is derived from an EMBL/GenBank/DDBJ whole genome shotgun (WGS) entry which is preliminary data.</text>
</comment>
<gene>
    <name evidence="1" type="ORF">GCM10010121_087320</name>
</gene>
<dbReference type="AlphaFoldDB" id="A0A917UK59"/>
<evidence type="ECO:0000313" key="2">
    <source>
        <dbReference type="Proteomes" id="UP000657574"/>
    </source>
</evidence>
<dbReference type="RefSeq" id="WP_189316873.1">
    <property type="nucleotide sequence ID" value="NZ_BMQA01000075.1"/>
</dbReference>
<dbReference type="EMBL" id="BMQA01000075">
    <property type="protein sequence ID" value="GGJ63152.1"/>
    <property type="molecule type" value="Genomic_DNA"/>
</dbReference>
<name>A0A917UK59_9ACTN</name>
<reference evidence="1" key="2">
    <citation type="submission" date="2020-09" db="EMBL/GenBank/DDBJ databases">
        <authorList>
            <person name="Sun Q."/>
            <person name="Ohkuma M."/>
        </authorList>
    </citation>
    <scope>NUCLEOTIDE SEQUENCE</scope>
    <source>
        <strain evidence="1">JCM 3086</strain>
    </source>
</reference>